<feature type="transmembrane region" description="Helical" evidence="1">
    <location>
        <begin position="76"/>
        <end position="94"/>
    </location>
</feature>
<keyword evidence="1" id="KW-1133">Transmembrane helix</keyword>
<evidence type="ECO:0000313" key="2">
    <source>
        <dbReference type="EMBL" id="SMO89611.1"/>
    </source>
</evidence>
<keyword evidence="3" id="KW-1185">Reference proteome</keyword>
<dbReference type="OrthoDB" id="1467772at2"/>
<proteinExistence type="predicted"/>
<protein>
    <recommendedName>
        <fullName evidence="4">UbiA prenyltransferase family protein</fullName>
    </recommendedName>
</protein>
<gene>
    <name evidence="2" type="ORF">SAMN06265219_11478</name>
</gene>
<dbReference type="EMBL" id="FXTP01000014">
    <property type="protein sequence ID" value="SMO89611.1"/>
    <property type="molecule type" value="Genomic_DNA"/>
</dbReference>
<feature type="transmembrane region" description="Helical" evidence="1">
    <location>
        <begin position="100"/>
        <end position="118"/>
    </location>
</feature>
<reference evidence="2 3" key="1">
    <citation type="submission" date="2017-05" db="EMBL/GenBank/DDBJ databases">
        <authorList>
            <person name="Varghese N."/>
            <person name="Submissions S."/>
        </authorList>
    </citation>
    <scope>NUCLEOTIDE SEQUENCE [LARGE SCALE GENOMIC DNA]</scope>
    <source>
        <strain evidence="2 3">DSM 21985</strain>
    </source>
</reference>
<evidence type="ECO:0000313" key="3">
    <source>
        <dbReference type="Proteomes" id="UP000317557"/>
    </source>
</evidence>
<feature type="transmembrane region" description="Helical" evidence="1">
    <location>
        <begin position="198"/>
        <end position="216"/>
    </location>
</feature>
<sequence length="270" mass="30524">MQIAKKLFLFYIQASIHVAMATAAFTWLSMLEFGLPADIYLILFVFLGTVVGYNFVKYAGIANLHHIEQTPAIRSIRFFTILMMILLVLVAFRLSINQLLSAAFLGVLTLLYAVPLFRNRNLRSLQGMKVFVIALVWAGATVILPLENQPQVPVLDMWIEAVQRFLFVVVLILPFEIRDLKYDEEELATIPQLLGVSKTKWLGVALLIMVVLLNFAETTFKPLQTIVLSVMACVTGTMLVISRVYQPAFYASFWVEGIPVLWLLLLLLLL</sequence>
<keyword evidence="1" id="KW-0472">Membrane</keyword>
<dbReference type="AlphaFoldDB" id="A0A521F1V2"/>
<dbReference type="Proteomes" id="UP000317557">
    <property type="component" value="Unassembled WGS sequence"/>
</dbReference>
<evidence type="ECO:0000256" key="1">
    <source>
        <dbReference type="SAM" id="Phobius"/>
    </source>
</evidence>
<keyword evidence="1" id="KW-0812">Transmembrane</keyword>
<organism evidence="2 3">
    <name type="scientific">Gracilimonas mengyeensis</name>
    <dbReference type="NCBI Taxonomy" id="1302730"/>
    <lineage>
        <taxon>Bacteria</taxon>
        <taxon>Pseudomonadati</taxon>
        <taxon>Balneolota</taxon>
        <taxon>Balneolia</taxon>
        <taxon>Balneolales</taxon>
        <taxon>Balneolaceae</taxon>
        <taxon>Gracilimonas</taxon>
    </lineage>
</organism>
<feature type="transmembrane region" description="Helical" evidence="1">
    <location>
        <begin position="39"/>
        <end position="56"/>
    </location>
</feature>
<dbReference type="RefSeq" id="WP_142455531.1">
    <property type="nucleotide sequence ID" value="NZ_FXTP01000014.1"/>
</dbReference>
<feature type="transmembrane region" description="Helical" evidence="1">
    <location>
        <begin position="248"/>
        <end position="269"/>
    </location>
</feature>
<evidence type="ECO:0008006" key="4">
    <source>
        <dbReference type="Google" id="ProtNLM"/>
    </source>
</evidence>
<feature type="transmembrane region" description="Helical" evidence="1">
    <location>
        <begin position="130"/>
        <end position="146"/>
    </location>
</feature>
<accession>A0A521F1V2</accession>
<feature type="transmembrane region" description="Helical" evidence="1">
    <location>
        <begin position="222"/>
        <end position="241"/>
    </location>
</feature>
<feature type="transmembrane region" description="Helical" evidence="1">
    <location>
        <begin position="7"/>
        <end position="27"/>
    </location>
</feature>
<name>A0A521F1V2_9BACT</name>